<accession>A0A9N9PK92</accession>
<dbReference type="EMBL" id="CAJVQA010061071">
    <property type="protein sequence ID" value="CAG8828757.1"/>
    <property type="molecule type" value="Genomic_DNA"/>
</dbReference>
<evidence type="ECO:0000313" key="2">
    <source>
        <dbReference type="Proteomes" id="UP000789759"/>
    </source>
</evidence>
<dbReference type="Proteomes" id="UP000789759">
    <property type="component" value="Unassembled WGS sequence"/>
</dbReference>
<evidence type="ECO:0000313" key="1">
    <source>
        <dbReference type="EMBL" id="CAG8828757.1"/>
    </source>
</evidence>
<feature type="non-terminal residue" evidence="1">
    <location>
        <position position="46"/>
    </location>
</feature>
<keyword evidence="2" id="KW-1185">Reference proteome</keyword>
<sequence>ITKILGPPSDIRRPDFLKTPEYPRGLEFDIYYPQYGFCNRGTSQIE</sequence>
<comment type="caution">
    <text evidence="1">The sequence shown here is derived from an EMBL/GenBank/DDBJ whole genome shotgun (WGS) entry which is preliminary data.</text>
</comment>
<feature type="non-terminal residue" evidence="1">
    <location>
        <position position="1"/>
    </location>
</feature>
<dbReference type="AlphaFoldDB" id="A0A9N9PK92"/>
<proteinExistence type="predicted"/>
<protein>
    <submittedName>
        <fullName evidence="1">19794_t:CDS:1</fullName>
    </submittedName>
</protein>
<gene>
    <name evidence="1" type="ORF">CPELLU_LOCUS20431</name>
</gene>
<organism evidence="1 2">
    <name type="scientific">Cetraspora pellucida</name>
    <dbReference type="NCBI Taxonomy" id="1433469"/>
    <lineage>
        <taxon>Eukaryota</taxon>
        <taxon>Fungi</taxon>
        <taxon>Fungi incertae sedis</taxon>
        <taxon>Mucoromycota</taxon>
        <taxon>Glomeromycotina</taxon>
        <taxon>Glomeromycetes</taxon>
        <taxon>Diversisporales</taxon>
        <taxon>Gigasporaceae</taxon>
        <taxon>Cetraspora</taxon>
    </lineage>
</organism>
<dbReference type="OrthoDB" id="2382571at2759"/>
<name>A0A9N9PK92_9GLOM</name>
<reference evidence="1" key="1">
    <citation type="submission" date="2021-06" db="EMBL/GenBank/DDBJ databases">
        <authorList>
            <person name="Kallberg Y."/>
            <person name="Tangrot J."/>
            <person name="Rosling A."/>
        </authorList>
    </citation>
    <scope>NUCLEOTIDE SEQUENCE</scope>
    <source>
        <strain evidence="1">FL966</strain>
    </source>
</reference>